<dbReference type="PANTHER" id="PTHR11006:SF53">
    <property type="entry name" value="PROTEIN ARGININE N-METHYLTRANSFERASE 3"/>
    <property type="match status" value="1"/>
</dbReference>
<keyword evidence="7" id="KW-0479">Metal-binding</keyword>
<comment type="catalytic activity">
    <reaction evidence="10">
        <text>L-arginyl-[protein] + 2 S-adenosyl-L-methionine = N(omega),N(omega)-dimethyl-L-arginyl-[protein] + 2 S-adenosyl-L-homocysteine + 2 H(+)</text>
        <dbReference type="Rhea" id="RHEA:48096"/>
        <dbReference type="Rhea" id="RHEA-COMP:10532"/>
        <dbReference type="Rhea" id="RHEA-COMP:11991"/>
        <dbReference type="ChEBI" id="CHEBI:15378"/>
        <dbReference type="ChEBI" id="CHEBI:29965"/>
        <dbReference type="ChEBI" id="CHEBI:57856"/>
        <dbReference type="ChEBI" id="CHEBI:59789"/>
        <dbReference type="ChEBI" id="CHEBI:61897"/>
        <dbReference type="EC" id="2.1.1.319"/>
    </reaction>
    <physiologicalReaction direction="left-to-right" evidence="10">
        <dbReference type="Rhea" id="RHEA:48097"/>
    </physiologicalReaction>
</comment>
<sequence length="511" mass="58079">MSSSSQGESGDDWNDWEEEENDVAPSTGVLNCDCLFCPEKLISAEAVLQHCKEAHEFDIHEMKRKYFLDQFGCVCLVNYIRLKNPSSTELLSLDHANLPWMQEDFMRPVQKDDQMLTYDYEDDGEATSDNTGVGNARHGASKTNPEDLQAIIREKDICIATLQNQIQQMKETMACLISDQGGSEGHAFKQEDEGYFDSYAHYSIHMEMIQDKVRTGSYRDAILKNASAFKEKVVLDVGCGTGILSLFSTEAGARHVYAVDHSDIFYKAMEIIRENAREKQITCMKDRVEEIHLEEKVDIIVSEWMGYFLLFEGMLESVLIARDKWLQPSGLILPDRCTLYMVAVSDEDRYSKYVESWDNVHGFKMSCLRGEVLKEAAVELVQSDTVVSEPVLLKDFDLNTCKAEDVAFTAHLKFIPKRTCQLTSLAGYFDANFSLDNHVHFSTSPSAEPTHWKQVSFYLPHRVPVNLGESVVSLTSEVLEVNVTCSPMPRDRRSYQVRINIHGESHSYILQ</sequence>
<keyword evidence="17" id="KW-1185">Reference proteome</keyword>
<keyword evidence="5 12" id="KW-0808">Transferase</keyword>
<dbReference type="InterPro" id="IPR025799">
    <property type="entry name" value="Arg_MeTrfase"/>
</dbReference>
<feature type="region of interest" description="Disordered" evidence="13">
    <location>
        <begin position="1"/>
        <end position="20"/>
    </location>
</feature>
<dbReference type="EC" id="2.1.1.319" evidence="2"/>
<dbReference type="Proteomes" id="UP000677054">
    <property type="component" value="Unassembled WGS sequence"/>
</dbReference>
<evidence type="ECO:0000256" key="12">
    <source>
        <dbReference type="PROSITE-ProRule" id="PRU01015"/>
    </source>
</evidence>
<dbReference type="GO" id="GO:0042054">
    <property type="term" value="F:histone methyltransferase activity"/>
    <property type="evidence" value="ECO:0007669"/>
    <property type="project" value="TreeGrafter"/>
</dbReference>
<dbReference type="InterPro" id="IPR036236">
    <property type="entry name" value="Znf_C2H2_sf"/>
</dbReference>
<evidence type="ECO:0000256" key="1">
    <source>
        <dbReference type="ARBA" id="ARBA00004514"/>
    </source>
</evidence>
<dbReference type="InterPro" id="IPR029063">
    <property type="entry name" value="SAM-dependent_MTases_sf"/>
</dbReference>
<evidence type="ECO:0000256" key="8">
    <source>
        <dbReference type="ARBA" id="ARBA00022771"/>
    </source>
</evidence>
<evidence type="ECO:0000313" key="16">
    <source>
        <dbReference type="EMBL" id="CAD7251084.1"/>
    </source>
</evidence>
<dbReference type="Pfam" id="PF22528">
    <property type="entry name" value="PRMT_C"/>
    <property type="match status" value="1"/>
</dbReference>
<feature type="domain" description="Protein arginine N-methyltransferase 3-like C2H2 zinc finger" evidence="14">
    <location>
        <begin position="63"/>
        <end position="108"/>
    </location>
</feature>
<dbReference type="AlphaFoldDB" id="A0A7R9FQA4"/>
<dbReference type="InterPro" id="IPR049482">
    <property type="entry name" value="ANM3-like_C2H2_Zf"/>
</dbReference>
<organism evidence="16">
    <name type="scientific">Darwinula stevensoni</name>
    <dbReference type="NCBI Taxonomy" id="69355"/>
    <lineage>
        <taxon>Eukaryota</taxon>
        <taxon>Metazoa</taxon>
        <taxon>Ecdysozoa</taxon>
        <taxon>Arthropoda</taxon>
        <taxon>Crustacea</taxon>
        <taxon>Oligostraca</taxon>
        <taxon>Ostracoda</taxon>
        <taxon>Podocopa</taxon>
        <taxon>Podocopida</taxon>
        <taxon>Darwinulocopina</taxon>
        <taxon>Darwinuloidea</taxon>
        <taxon>Darwinulidae</taxon>
        <taxon>Darwinula</taxon>
    </lineage>
</organism>
<evidence type="ECO:0000256" key="13">
    <source>
        <dbReference type="SAM" id="MobiDB-lite"/>
    </source>
</evidence>
<dbReference type="SUPFAM" id="SSF53335">
    <property type="entry name" value="S-adenosyl-L-methionine-dependent methyltransferases"/>
    <property type="match status" value="1"/>
</dbReference>
<accession>A0A7R9FQA4</accession>
<evidence type="ECO:0000313" key="17">
    <source>
        <dbReference type="Proteomes" id="UP000677054"/>
    </source>
</evidence>
<dbReference type="FunFam" id="3.40.50.150:FF:000003">
    <property type="entry name" value="Blast:Protein arginine N-methyltransferase 1"/>
    <property type="match status" value="1"/>
</dbReference>
<dbReference type="Pfam" id="PF06325">
    <property type="entry name" value="PrmA"/>
    <property type="match status" value="1"/>
</dbReference>
<dbReference type="CDD" id="cd02440">
    <property type="entry name" value="AdoMet_MTases"/>
    <property type="match status" value="1"/>
</dbReference>
<evidence type="ECO:0000256" key="11">
    <source>
        <dbReference type="ARBA" id="ARBA00049303"/>
    </source>
</evidence>
<dbReference type="InterPro" id="IPR055135">
    <property type="entry name" value="PRMT_dom"/>
</dbReference>
<dbReference type="GO" id="GO:0005634">
    <property type="term" value="C:nucleus"/>
    <property type="evidence" value="ECO:0007669"/>
    <property type="project" value="TreeGrafter"/>
</dbReference>
<proteinExistence type="predicted"/>
<dbReference type="SUPFAM" id="SSF57667">
    <property type="entry name" value="beta-beta-alpha zinc fingers"/>
    <property type="match status" value="1"/>
</dbReference>
<feature type="compositionally biased region" description="Acidic residues" evidence="13">
    <location>
        <begin position="9"/>
        <end position="20"/>
    </location>
</feature>
<dbReference type="Gene3D" id="3.40.50.150">
    <property type="entry name" value="Vaccinia Virus protein VP39"/>
    <property type="match status" value="1"/>
</dbReference>
<evidence type="ECO:0000256" key="10">
    <source>
        <dbReference type="ARBA" id="ARBA00047384"/>
    </source>
</evidence>
<dbReference type="GO" id="GO:0005829">
    <property type="term" value="C:cytosol"/>
    <property type="evidence" value="ECO:0007669"/>
    <property type="project" value="UniProtKB-SubCell"/>
</dbReference>
<dbReference type="Gene3D" id="2.70.160.11">
    <property type="entry name" value="Hnrnp arginine n-methyltransferase1"/>
    <property type="match status" value="1"/>
</dbReference>
<comment type="catalytic activity">
    <reaction evidence="11">
        <text>L-arginyl-[protein] + S-adenosyl-L-methionine = N(omega)-methyl-L-arginyl-[protein] + S-adenosyl-L-homocysteine + H(+)</text>
        <dbReference type="Rhea" id="RHEA:48100"/>
        <dbReference type="Rhea" id="RHEA-COMP:10532"/>
        <dbReference type="Rhea" id="RHEA-COMP:11990"/>
        <dbReference type="ChEBI" id="CHEBI:15378"/>
        <dbReference type="ChEBI" id="CHEBI:29965"/>
        <dbReference type="ChEBI" id="CHEBI:57856"/>
        <dbReference type="ChEBI" id="CHEBI:59789"/>
        <dbReference type="ChEBI" id="CHEBI:65280"/>
    </reaction>
    <physiologicalReaction direction="left-to-right" evidence="11">
        <dbReference type="Rhea" id="RHEA:48101"/>
    </physiologicalReaction>
</comment>
<dbReference type="GO" id="GO:0032259">
    <property type="term" value="P:methylation"/>
    <property type="evidence" value="ECO:0007669"/>
    <property type="project" value="UniProtKB-KW"/>
</dbReference>
<keyword evidence="6 12" id="KW-0949">S-adenosyl-L-methionine</keyword>
<dbReference type="PROSITE" id="PS51678">
    <property type="entry name" value="SAM_MT_PRMT"/>
    <property type="match status" value="1"/>
</dbReference>
<dbReference type="Pfam" id="PF21137">
    <property type="entry name" value="ANM3_C2H2_Zf"/>
    <property type="match status" value="1"/>
</dbReference>
<comment type="subcellular location">
    <subcellularLocation>
        <location evidence="1">Cytoplasm</location>
        <location evidence="1">Cytosol</location>
    </subcellularLocation>
</comment>
<evidence type="ECO:0000256" key="5">
    <source>
        <dbReference type="ARBA" id="ARBA00022679"/>
    </source>
</evidence>
<evidence type="ECO:0000256" key="2">
    <source>
        <dbReference type="ARBA" id="ARBA00011925"/>
    </source>
</evidence>
<keyword evidence="4 12" id="KW-0489">Methyltransferase</keyword>
<keyword evidence="8" id="KW-0863">Zinc-finger</keyword>
<dbReference type="PANTHER" id="PTHR11006">
    <property type="entry name" value="PROTEIN ARGININE N-METHYLTRANSFERASE"/>
    <property type="match status" value="1"/>
</dbReference>
<dbReference type="EMBL" id="CAJPEV010003265">
    <property type="protein sequence ID" value="CAG0899358.1"/>
    <property type="molecule type" value="Genomic_DNA"/>
</dbReference>
<dbReference type="GO" id="GO:0008270">
    <property type="term" value="F:zinc ion binding"/>
    <property type="evidence" value="ECO:0007669"/>
    <property type="project" value="UniProtKB-KW"/>
</dbReference>
<evidence type="ECO:0000256" key="3">
    <source>
        <dbReference type="ARBA" id="ARBA00022490"/>
    </source>
</evidence>
<feature type="domain" description="Protein arginine N-methyltransferase" evidence="15">
    <location>
        <begin position="335"/>
        <end position="499"/>
    </location>
</feature>
<reference evidence="16" key="1">
    <citation type="submission" date="2020-11" db="EMBL/GenBank/DDBJ databases">
        <authorList>
            <person name="Tran Van P."/>
        </authorList>
    </citation>
    <scope>NUCLEOTIDE SEQUENCE</scope>
</reference>
<evidence type="ECO:0000256" key="4">
    <source>
        <dbReference type="ARBA" id="ARBA00022603"/>
    </source>
</evidence>
<gene>
    <name evidence="16" type="ORF">DSTB1V02_LOCUS10851</name>
</gene>
<evidence type="ECO:0000259" key="15">
    <source>
        <dbReference type="Pfam" id="PF22528"/>
    </source>
</evidence>
<name>A0A7R9FQA4_9CRUS</name>
<dbReference type="OrthoDB" id="7848332at2759"/>
<evidence type="ECO:0000256" key="6">
    <source>
        <dbReference type="ARBA" id="ARBA00022691"/>
    </source>
</evidence>
<evidence type="ECO:0000256" key="9">
    <source>
        <dbReference type="ARBA" id="ARBA00022833"/>
    </source>
</evidence>
<evidence type="ECO:0000256" key="7">
    <source>
        <dbReference type="ARBA" id="ARBA00022723"/>
    </source>
</evidence>
<dbReference type="EMBL" id="LR902782">
    <property type="protein sequence ID" value="CAD7251084.1"/>
    <property type="molecule type" value="Genomic_DNA"/>
</dbReference>
<dbReference type="GO" id="GO:0035242">
    <property type="term" value="F:protein-arginine omega-N asymmetric methyltransferase activity"/>
    <property type="evidence" value="ECO:0007669"/>
    <property type="project" value="UniProtKB-EC"/>
</dbReference>
<keyword evidence="9" id="KW-0862">Zinc</keyword>
<evidence type="ECO:0000259" key="14">
    <source>
        <dbReference type="Pfam" id="PF21137"/>
    </source>
</evidence>
<keyword evidence="3" id="KW-0963">Cytoplasm</keyword>
<feature type="region of interest" description="Disordered" evidence="13">
    <location>
        <begin position="123"/>
        <end position="142"/>
    </location>
</feature>
<protein>
    <recommendedName>
        <fullName evidence="2">type I protein arginine methyltransferase</fullName>
        <ecNumber evidence="2">2.1.1.319</ecNumber>
    </recommendedName>
</protein>